<accession>A0AAC9LNN2</accession>
<dbReference type="Pfam" id="PF00534">
    <property type="entry name" value="Glycos_transf_1"/>
    <property type="match status" value="1"/>
</dbReference>
<dbReference type="Pfam" id="PF13439">
    <property type="entry name" value="Glyco_transf_4"/>
    <property type="match status" value="1"/>
</dbReference>
<protein>
    <submittedName>
        <fullName evidence="3">Glycosyltransferase</fullName>
    </submittedName>
</protein>
<dbReference type="InterPro" id="IPR001296">
    <property type="entry name" value="Glyco_trans_1"/>
</dbReference>
<evidence type="ECO:0000259" key="2">
    <source>
        <dbReference type="Pfam" id="PF13439"/>
    </source>
</evidence>
<proteinExistence type="predicted"/>
<dbReference type="CDD" id="cd03801">
    <property type="entry name" value="GT4_PimA-like"/>
    <property type="match status" value="1"/>
</dbReference>
<dbReference type="Proteomes" id="UP000187506">
    <property type="component" value="Chromosome"/>
</dbReference>
<dbReference type="PANTHER" id="PTHR12526:SF630">
    <property type="entry name" value="GLYCOSYLTRANSFERASE"/>
    <property type="match status" value="1"/>
</dbReference>
<evidence type="ECO:0000259" key="1">
    <source>
        <dbReference type="Pfam" id="PF00534"/>
    </source>
</evidence>
<evidence type="ECO:0000313" key="4">
    <source>
        <dbReference type="Proteomes" id="UP000187506"/>
    </source>
</evidence>
<dbReference type="RefSeq" id="WP_076733623.1">
    <property type="nucleotide sequence ID" value="NZ_CP019352.1"/>
</dbReference>
<dbReference type="Gene3D" id="3.40.50.2000">
    <property type="entry name" value="Glycogen Phosphorylase B"/>
    <property type="match status" value="2"/>
</dbReference>
<feature type="domain" description="Glycosyltransferase subfamily 4-like N-terminal" evidence="2">
    <location>
        <begin position="12"/>
        <end position="161"/>
    </location>
</feature>
<dbReference type="PANTHER" id="PTHR12526">
    <property type="entry name" value="GLYCOSYLTRANSFERASE"/>
    <property type="match status" value="1"/>
</dbReference>
<dbReference type="InterPro" id="IPR028098">
    <property type="entry name" value="Glyco_trans_4-like_N"/>
</dbReference>
<dbReference type="SUPFAM" id="SSF53756">
    <property type="entry name" value="UDP-Glycosyltransferase/glycogen phosphorylase"/>
    <property type="match status" value="1"/>
</dbReference>
<dbReference type="GO" id="GO:0016757">
    <property type="term" value="F:glycosyltransferase activity"/>
    <property type="evidence" value="ECO:0007669"/>
    <property type="project" value="InterPro"/>
</dbReference>
<organism evidence="3 4">
    <name type="scientific">Lacinutrix venerupis</name>
    <dbReference type="NCBI Taxonomy" id="1486034"/>
    <lineage>
        <taxon>Bacteria</taxon>
        <taxon>Pseudomonadati</taxon>
        <taxon>Bacteroidota</taxon>
        <taxon>Flavobacteriia</taxon>
        <taxon>Flavobacteriales</taxon>
        <taxon>Flavobacteriaceae</taxon>
        <taxon>Lacinutrix</taxon>
    </lineage>
</organism>
<gene>
    <name evidence="3" type="ORF">BWR22_10470</name>
</gene>
<keyword evidence="4" id="KW-1185">Reference proteome</keyword>
<dbReference type="AlphaFoldDB" id="A0AAC9LNN2"/>
<dbReference type="KEGG" id="lvn:BWR22_10470"/>
<feature type="domain" description="Glycosyl transferase family 1" evidence="1">
    <location>
        <begin position="179"/>
        <end position="334"/>
    </location>
</feature>
<evidence type="ECO:0000313" key="3">
    <source>
        <dbReference type="EMBL" id="APY00717.1"/>
    </source>
</evidence>
<dbReference type="EMBL" id="CP019352">
    <property type="protein sequence ID" value="APY00717.1"/>
    <property type="molecule type" value="Genomic_DNA"/>
</dbReference>
<reference evidence="3 4" key="1">
    <citation type="submission" date="2017-01" db="EMBL/GenBank/DDBJ databases">
        <title>Complete genome of Lacinutrix venerupis DOK2-8 isolated from seawater in Dokdo.</title>
        <authorList>
            <person name="Chi W.-J."/>
            <person name="Kim J.H."/>
        </authorList>
    </citation>
    <scope>NUCLEOTIDE SEQUENCE [LARGE SCALE GENOMIC DNA]</scope>
    <source>
        <strain evidence="3 4">DOK2-8</strain>
    </source>
</reference>
<sequence length="357" mass="40281">MRVLQLIDSLHPGGAERVAVNIANALVSKIEASYLCATREEGLLKESINPQVNYLFLNKTKTIDAKAIKTLSAFVKQNKIDLIHAHSTSFFLATVTKILNNKVKIVWHDHYGQSEFLEARSFKMLKICSRYFSQIYSVNETLENWAKHKLNCKKVSYISNFAVDIEFDKITRLNGLAGKRIIHLANLREQKDHFTLFTAFAEVVKKYPEWTLHCVGKDFNDDYSKAIQKSVKQLQLGKSVFIYGSKIDVSNILSQCEIAVLSSQSEGLPMALLEYGLAALPTIATQVGNCNLVIKNETLGQLIKPKMPNILANALMYYIENSEKSKIIGEQLKKHVEAHFSSHAISKLLINDYNTIL</sequence>
<name>A0AAC9LNN2_9FLAO</name>